<organism evidence="1 2">
    <name type="scientific">Desulfacinum infernum DSM 9756</name>
    <dbReference type="NCBI Taxonomy" id="1121391"/>
    <lineage>
        <taxon>Bacteria</taxon>
        <taxon>Pseudomonadati</taxon>
        <taxon>Thermodesulfobacteriota</taxon>
        <taxon>Syntrophobacteria</taxon>
        <taxon>Syntrophobacterales</taxon>
        <taxon>Syntrophobacteraceae</taxon>
        <taxon>Desulfacinum</taxon>
    </lineage>
</organism>
<evidence type="ECO:0000313" key="1">
    <source>
        <dbReference type="EMBL" id="SHF46939.1"/>
    </source>
</evidence>
<dbReference type="Proteomes" id="UP000184076">
    <property type="component" value="Unassembled WGS sequence"/>
</dbReference>
<sequence>MREDLEKFVLQRERALLEAMVEKAVQKVPPERRSQVREALLSRARLHRLEHGGSFVTVRVGEDWLPLDRAVDRLADRPEESDIP</sequence>
<evidence type="ECO:0000313" key="2">
    <source>
        <dbReference type="Proteomes" id="UP000184076"/>
    </source>
</evidence>
<protein>
    <submittedName>
        <fullName evidence="1">Uncharacterized protein</fullName>
    </submittedName>
</protein>
<proteinExistence type="predicted"/>
<reference evidence="2" key="1">
    <citation type="submission" date="2016-11" db="EMBL/GenBank/DDBJ databases">
        <authorList>
            <person name="Varghese N."/>
            <person name="Submissions S."/>
        </authorList>
    </citation>
    <scope>NUCLEOTIDE SEQUENCE [LARGE SCALE GENOMIC DNA]</scope>
    <source>
        <strain evidence="2">DSM 9756</strain>
    </source>
</reference>
<name>A0A1M5BWR1_9BACT</name>
<accession>A0A1M5BWR1</accession>
<dbReference type="AlphaFoldDB" id="A0A1M5BWR1"/>
<dbReference type="OrthoDB" id="9856310at2"/>
<dbReference type="RefSeq" id="WP_073038988.1">
    <property type="nucleotide sequence ID" value="NZ_FQVB01000018.1"/>
</dbReference>
<gene>
    <name evidence="1" type="ORF">SAMN02745206_02050</name>
</gene>
<keyword evidence="2" id="KW-1185">Reference proteome</keyword>
<dbReference type="EMBL" id="FQVB01000018">
    <property type="protein sequence ID" value="SHF46939.1"/>
    <property type="molecule type" value="Genomic_DNA"/>
</dbReference>
<dbReference type="STRING" id="1121391.SAMN02745206_02050"/>